<dbReference type="Proteomes" id="UP000286773">
    <property type="component" value="Unassembled WGS sequence"/>
</dbReference>
<evidence type="ECO:0000256" key="6">
    <source>
        <dbReference type="ARBA" id="ARBA00050776"/>
    </source>
</evidence>
<dbReference type="GO" id="GO:0030170">
    <property type="term" value="F:pyridoxal phosphate binding"/>
    <property type="evidence" value="ECO:0007669"/>
    <property type="project" value="InterPro"/>
</dbReference>
<dbReference type="GO" id="GO:0031071">
    <property type="term" value="F:cysteine desulfurase activity"/>
    <property type="evidence" value="ECO:0007669"/>
    <property type="project" value="UniProtKB-EC"/>
</dbReference>
<comment type="cofactor">
    <cofactor evidence="1">
        <name>pyridoxal 5'-phosphate</name>
        <dbReference type="ChEBI" id="CHEBI:597326"/>
    </cofactor>
</comment>
<evidence type="ECO:0000256" key="2">
    <source>
        <dbReference type="ARBA" id="ARBA00010447"/>
    </source>
</evidence>
<dbReference type="Gene3D" id="3.40.640.10">
    <property type="entry name" value="Type I PLP-dependent aspartate aminotransferase-like (Major domain)"/>
    <property type="match status" value="1"/>
</dbReference>
<dbReference type="RefSeq" id="WP_126814763.1">
    <property type="nucleotide sequence ID" value="NZ_NGKC01000017.1"/>
</dbReference>
<dbReference type="InterPro" id="IPR015422">
    <property type="entry name" value="PyrdxlP-dep_Trfase_small"/>
</dbReference>
<dbReference type="PIRSF" id="PIRSF005572">
    <property type="entry name" value="NifS"/>
    <property type="match status" value="1"/>
</dbReference>
<protein>
    <recommendedName>
        <fullName evidence="3">cysteine desulfurase</fullName>
        <ecNumber evidence="3">2.8.1.7</ecNumber>
    </recommendedName>
</protein>
<keyword evidence="5" id="KW-0663">Pyridoxal phosphate</keyword>
<dbReference type="Pfam" id="PF00266">
    <property type="entry name" value="Aminotran_5"/>
    <property type="match status" value="1"/>
</dbReference>
<keyword evidence="9" id="KW-1185">Reference proteome</keyword>
<evidence type="ECO:0000256" key="4">
    <source>
        <dbReference type="ARBA" id="ARBA00022679"/>
    </source>
</evidence>
<keyword evidence="4" id="KW-0808">Transferase</keyword>
<dbReference type="InterPro" id="IPR010970">
    <property type="entry name" value="Cys_dSase_SufS"/>
</dbReference>
<comment type="caution">
    <text evidence="8">The sequence shown here is derived from an EMBL/GenBank/DDBJ whole genome shotgun (WGS) entry which is preliminary data.</text>
</comment>
<evidence type="ECO:0000256" key="3">
    <source>
        <dbReference type="ARBA" id="ARBA00012239"/>
    </source>
</evidence>
<dbReference type="InterPro" id="IPR015421">
    <property type="entry name" value="PyrdxlP-dep_Trfase_major"/>
</dbReference>
<evidence type="ECO:0000256" key="1">
    <source>
        <dbReference type="ARBA" id="ARBA00001933"/>
    </source>
</evidence>
<dbReference type="InterPro" id="IPR015424">
    <property type="entry name" value="PyrdxlP-dep_Trfase"/>
</dbReference>
<feature type="domain" description="Aminotransferase class V" evidence="7">
    <location>
        <begin position="24"/>
        <end position="395"/>
    </location>
</feature>
<dbReference type="PANTHER" id="PTHR43586:SF8">
    <property type="entry name" value="CYSTEINE DESULFURASE 1, CHLOROPLASTIC"/>
    <property type="match status" value="1"/>
</dbReference>
<dbReference type="Gene3D" id="3.90.1150.10">
    <property type="entry name" value="Aspartate Aminotransferase, domain 1"/>
    <property type="match status" value="1"/>
</dbReference>
<evidence type="ECO:0000313" key="9">
    <source>
        <dbReference type="Proteomes" id="UP000286773"/>
    </source>
</evidence>
<dbReference type="OrthoDB" id="9804366at2"/>
<organism evidence="8 9">
    <name type="scientific">Vagococcus acidifermentans</name>
    <dbReference type="NCBI Taxonomy" id="564710"/>
    <lineage>
        <taxon>Bacteria</taxon>
        <taxon>Bacillati</taxon>
        <taxon>Bacillota</taxon>
        <taxon>Bacilli</taxon>
        <taxon>Lactobacillales</taxon>
        <taxon>Enterococcaceae</taxon>
        <taxon>Vagococcus</taxon>
    </lineage>
</organism>
<dbReference type="EC" id="2.8.1.7" evidence="3"/>
<dbReference type="SUPFAM" id="SSF53383">
    <property type="entry name" value="PLP-dependent transferases"/>
    <property type="match status" value="1"/>
</dbReference>
<evidence type="ECO:0000259" key="7">
    <source>
        <dbReference type="Pfam" id="PF00266"/>
    </source>
</evidence>
<proteinExistence type="inferred from homology"/>
<dbReference type="PANTHER" id="PTHR43586">
    <property type="entry name" value="CYSTEINE DESULFURASE"/>
    <property type="match status" value="1"/>
</dbReference>
<comment type="catalytic activity">
    <reaction evidence="6">
        <text>(sulfur carrier)-H + L-cysteine = (sulfur carrier)-SH + L-alanine</text>
        <dbReference type="Rhea" id="RHEA:43892"/>
        <dbReference type="Rhea" id="RHEA-COMP:14737"/>
        <dbReference type="Rhea" id="RHEA-COMP:14739"/>
        <dbReference type="ChEBI" id="CHEBI:29917"/>
        <dbReference type="ChEBI" id="CHEBI:35235"/>
        <dbReference type="ChEBI" id="CHEBI:57972"/>
        <dbReference type="ChEBI" id="CHEBI:64428"/>
        <dbReference type="EC" id="2.8.1.7"/>
    </reaction>
</comment>
<dbReference type="GO" id="GO:0006534">
    <property type="term" value="P:cysteine metabolic process"/>
    <property type="evidence" value="ECO:0007669"/>
    <property type="project" value="InterPro"/>
</dbReference>
<comment type="similarity">
    <text evidence="2">Belongs to the class-V pyridoxal-phosphate-dependent aminotransferase family. Csd subfamily.</text>
</comment>
<evidence type="ECO:0000256" key="5">
    <source>
        <dbReference type="ARBA" id="ARBA00022898"/>
    </source>
</evidence>
<dbReference type="NCBIfam" id="TIGR01979">
    <property type="entry name" value="sufS"/>
    <property type="match status" value="1"/>
</dbReference>
<sequence length="411" mass="45485">MINSEQFRKDFPILFQEVNDEPLVYLDNAATAQKPVQVLEVLKHYYEHDNANVHRGVHTLAERATAGYEAAREKVRQFINAKETAEVLFTRGTTTGLNWVAASYGDANVQEGDEIVISRMEHHSNVVPWQELAKRKKAVLTYIDLTPEGFLDMADAKRKITERTKIVSVAHASNVLGVINPIKELAELAHAKGAVLVADGAQSVPHMAVDVQALDADFYAFSGHKMCGPTGIGVLYGKRDILEKMAPIEFGGEMIDFVYEQESTWTELPWKFEAGTPNIAGGIALGAAVDYLSEIGMDAIHEHEAELVRYVLPKLQQIEGLRIFGPSNPEQHTGVIAFNIEGLHPHDVATAMDMQGIAVRAGHHCAQPLLSYLDVQSTARASFYFYNTKEDADRLVEAIIATKEFFKDGLI</sequence>
<gene>
    <name evidence="8" type="ORF">CBF27_12270</name>
</gene>
<dbReference type="EMBL" id="NGKC01000017">
    <property type="protein sequence ID" value="RSU09669.1"/>
    <property type="molecule type" value="Genomic_DNA"/>
</dbReference>
<accession>A0A430ANJ9</accession>
<dbReference type="InterPro" id="IPR000192">
    <property type="entry name" value="Aminotrans_V_dom"/>
</dbReference>
<dbReference type="AlphaFoldDB" id="A0A430ANJ9"/>
<evidence type="ECO:0000313" key="8">
    <source>
        <dbReference type="EMBL" id="RSU09669.1"/>
    </source>
</evidence>
<reference evidence="8 9" key="1">
    <citation type="submission" date="2017-05" db="EMBL/GenBank/DDBJ databases">
        <title>Vagococcus spp. assemblies.</title>
        <authorList>
            <person name="Gulvik C.A."/>
        </authorList>
    </citation>
    <scope>NUCLEOTIDE SEQUENCE [LARGE SCALE GENOMIC DNA]</scope>
    <source>
        <strain evidence="8 9">LMG 24798</strain>
    </source>
</reference>
<dbReference type="CDD" id="cd06453">
    <property type="entry name" value="SufS_like"/>
    <property type="match status" value="1"/>
</dbReference>
<dbReference type="InterPro" id="IPR016454">
    <property type="entry name" value="Cysteine_dSase"/>
</dbReference>
<name>A0A430ANJ9_9ENTE</name>